<dbReference type="AlphaFoldDB" id="A0A225W3V9"/>
<gene>
    <name evidence="1" type="ORF">PHMEG_00014611</name>
</gene>
<accession>A0A225W3V9</accession>
<protein>
    <submittedName>
        <fullName evidence="1">Uncharacterized protein</fullName>
    </submittedName>
</protein>
<name>A0A225W3V9_9STRA</name>
<sequence length="71" mass="8372">MNVKQKLTLLFSTILSFRVRTKNKVAQRNNRIATAKSKQPKFLEDWVNYGKTFVCTHPGKYKAQGKENWKR</sequence>
<comment type="caution">
    <text evidence="1">The sequence shown here is derived from an EMBL/GenBank/DDBJ whole genome shotgun (WGS) entry which is preliminary data.</text>
</comment>
<dbReference type="OrthoDB" id="129084at2759"/>
<dbReference type="EMBL" id="NBNE01001898">
    <property type="protein sequence ID" value="OWZ12255.1"/>
    <property type="molecule type" value="Genomic_DNA"/>
</dbReference>
<reference evidence="2" key="1">
    <citation type="submission" date="2017-03" db="EMBL/GenBank/DDBJ databases">
        <title>Phytopthora megakarya and P. palmivora, two closely related causual agents of cacao black pod achieved similar genome size and gene model numbers by different mechanisms.</title>
        <authorList>
            <person name="Ali S."/>
            <person name="Shao J."/>
            <person name="Larry D.J."/>
            <person name="Kronmiller B."/>
            <person name="Shen D."/>
            <person name="Strem M.D."/>
            <person name="Melnick R.L."/>
            <person name="Guiltinan M.J."/>
            <person name="Tyler B.M."/>
            <person name="Meinhardt L.W."/>
            <person name="Bailey B.A."/>
        </authorList>
    </citation>
    <scope>NUCLEOTIDE SEQUENCE [LARGE SCALE GENOMIC DNA]</scope>
    <source>
        <strain evidence="2">zdho120</strain>
    </source>
</reference>
<evidence type="ECO:0000313" key="2">
    <source>
        <dbReference type="Proteomes" id="UP000198211"/>
    </source>
</evidence>
<evidence type="ECO:0000313" key="1">
    <source>
        <dbReference type="EMBL" id="OWZ12255.1"/>
    </source>
</evidence>
<proteinExistence type="predicted"/>
<dbReference type="Proteomes" id="UP000198211">
    <property type="component" value="Unassembled WGS sequence"/>
</dbReference>
<dbReference type="STRING" id="4795.A0A225W3V9"/>
<keyword evidence="2" id="KW-1185">Reference proteome</keyword>
<organism evidence="1 2">
    <name type="scientific">Phytophthora megakarya</name>
    <dbReference type="NCBI Taxonomy" id="4795"/>
    <lineage>
        <taxon>Eukaryota</taxon>
        <taxon>Sar</taxon>
        <taxon>Stramenopiles</taxon>
        <taxon>Oomycota</taxon>
        <taxon>Peronosporomycetes</taxon>
        <taxon>Peronosporales</taxon>
        <taxon>Peronosporaceae</taxon>
        <taxon>Phytophthora</taxon>
    </lineage>
</organism>